<feature type="transmembrane region" description="Helical" evidence="6">
    <location>
        <begin position="120"/>
        <end position="141"/>
    </location>
</feature>
<accession>A0A4U8YS75</accession>
<gene>
    <name evidence="8" type="ORF">MSL71_48820</name>
</gene>
<reference evidence="8 9" key="1">
    <citation type="submission" date="2019-03" db="EMBL/GenBank/DDBJ databases">
        <authorList>
            <person name="Nijsse B."/>
        </authorList>
    </citation>
    <scope>NUCLEOTIDE SEQUENCE [LARGE SCALE GENOMIC DNA]</scope>
    <source>
        <strain evidence="8">Desulfoluna butyratoxydans MSL71</strain>
    </source>
</reference>
<dbReference type="PANTHER" id="PTHR42920:SF11">
    <property type="entry name" value="INNER MEMBRANE PROTEIN YTFF"/>
    <property type="match status" value="1"/>
</dbReference>
<dbReference type="PANTHER" id="PTHR42920">
    <property type="entry name" value="OS03G0707200 PROTEIN-RELATED"/>
    <property type="match status" value="1"/>
</dbReference>
<dbReference type="InterPro" id="IPR051258">
    <property type="entry name" value="Diverse_Substrate_Transporter"/>
</dbReference>
<dbReference type="InterPro" id="IPR000620">
    <property type="entry name" value="EamA_dom"/>
</dbReference>
<name>A0A4U8YS75_9BACT</name>
<dbReference type="Proteomes" id="UP000507962">
    <property type="component" value="Unassembled WGS sequence"/>
</dbReference>
<feature type="transmembrane region" description="Helical" evidence="6">
    <location>
        <begin position="27"/>
        <end position="50"/>
    </location>
</feature>
<evidence type="ECO:0000259" key="7">
    <source>
        <dbReference type="Pfam" id="PF00892"/>
    </source>
</evidence>
<feature type="transmembrane region" description="Helical" evidence="6">
    <location>
        <begin position="147"/>
        <end position="166"/>
    </location>
</feature>
<dbReference type="AlphaFoldDB" id="A0A4U8YS75"/>
<keyword evidence="2" id="KW-1003">Cell membrane</keyword>
<dbReference type="Pfam" id="PF00892">
    <property type="entry name" value="EamA"/>
    <property type="match status" value="2"/>
</dbReference>
<organism evidence="8 9">
    <name type="scientific">Desulfoluna butyratoxydans</name>
    <dbReference type="NCBI Taxonomy" id="231438"/>
    <lineage>
        <taxon>Bacteria</taxon>
        <taxon>Pseudomonadati</taxon>
        <taxon>Thermodesulfobacteriota</taxon>
        <taxon>Desulfobacteria</taxon>
        <taxon>Desulfobacterales</taxon>
        <taxon>Desulfolunaceae</taxon>
        <taxon>Desulfoluna</taxon>
    </lineage>
</organism>
<sequence>MCALGATALWAGNFIVARGFHHSLPPVTLAFWRWVIAVAVLLPFALPHLVRERARIKAHAGYLFLTAFSGVTLFNTLVYVAGLATTALNLSLIAMVSPLFIVILAWLFQGETMHGAKVAGTLMAFFGVLLLLTGGSPGVLLELRFNIGDLLMVVAALIFAFYSLLVKQKPPGLSMMTFLGATFCLGLIMLVPAYLWERGFSLAPLMPLTSMGVLLYLGVCAAVAAFALWNRAIMLIGPGRTAVCYYLLPLFSGVEAMIFLGEPIGWIHLASAGLILSGVALSSRSSG</sequence>
<feature type="domain" description="EamA" evidence="7">
    <location>
        <begin position="2"/>
        <end position="132"/>
    </location>
</feature>
<feature type="transmembrane region" description="Helical" evidence="6">
    <location>
        <begin position="87"/>
        <end position="108"/>
    </location>
</feature>
<feature type="domain" description="EamA" evidence="7">
    <location>
        <begin position="147"/>
        <end position="283"/>
    </location>
</feature>
<feature type="transmembrane region" description="Helical" evidence="6">
    <location>
        <begin position="208"/>
        <end position="230"/>
    </location>
</feature>
<dbReference type="InterPro" id="IPR037185">
    <property type="entry name" value="EmrE-like"/>
</dbReference>
<keyword evidence="5 6" id="KW-0472">Membrane</keyword>
<evidence type="ECO:0000313" key="8">
    <source>
        <dbReference type="EMBL" id="VFQ47196.1"/>
    </source>
</evidence>
<evidence type="ECO:0000256" key="3">
    <source>
        <dbReference type="ARBA" id="ARBA00022692"/>
    </source>
</evidence>
<keyword evidence="3 6" id="KW-0812">Transmembrane</keyword>
<protein>
    <submittedName>
        <fullName evidence="8">Eama domain</fullName>
    </submittedName>
</protein>
<evidence type="ECO:0000256" key="6">
    <source>
        <dbReference type="SAM" id="Phobius"/>
    </source>
</evidence>
<comment type="subcellular location">
    <subcellularLocation>
        <location evidence="1">Cell membrane</location>
        <topology evidence="1">Multi-pass membrane protein</topology>
    </subcellularLocation>
</comment>
<feature type="transmembrane region" description="Helical" evidence="6">
    <location>
        <begin position="242"/>
        <end position="260"/>
    </location>
</feature>
<feature type="transmembrane region" description="Helical" evidence="6">
    <location>
        <begin position="62"/>
        <end position="81"/>
    </location>
</feature>
<dbReference type="EMBL" id="CAADHO010000014">
    <property type="protein sequence ID" value="VFQ47196.1"/>
    <property type="molecule type" value="Genomic_DNA"/>
</dbReference>
<proteinExistence type="predicted"/>
<evidence type="ECO:0000313" key="9">
    <source>
        <dbReference type="Proteomes" id="UP000507962"/>
    </source>
</evidence>
<evidence type="ECO:0000256" key="4">
    <source>
        <dbReference type="ARBA" id="ARBA00022989"/>
    </source>
</evidence>
<evidence type="ECO:0000256" key="1">
    <source>
        <dbReference type="ARBA" id="ARBA00004651"/>
    </source>
</evidence>
<feature type="transmembrane region" description="Helical" evidence="6">
    <location>
        <begin position="178"/>
        <end position="196"/>
    </location>
</feature>
<keyword evidence="9" id="KW-1185">Reference proteome</keyword>
<dbReference type="GO" id="GO:0005886">
    <property type="term" value="C:plasma membrane"/>
    <property type="evidence" value="ECO:0007669"/>
    <property type="project" value="UniProtKB-SubCell"/>
</dbReference>
<feature type="transmembrane region" description="Helical" evidence="6">
    <location>
        <begin position="266"/>
        <end position="283"/>
    </location>
</feature>
<keyword evidence="4 6" id="KW-1133">Transmembrane helix</keyword>
<evidence type="ECO:0000256" key="2">
    <source>
        <dbReference type="ARBA" id="ARBA00022475"/>
    </source>
</evidence>
<dbReference type="SUPFAM" id="SSF103481">
    <property type="entry name" value="Multidrug resistance efflux transporter EmrE"/>
    <property type="match status" value="2"/>
</dbReference>
<evidence type="ECO:0000256" key="5">
    <source>
        <dbReference type="ARBA" id="ARBA00023136"/>
    </source>
</evidence>